<sequence>MAGGLLAERSAELRSVTDFLTSITERPSGLVIDGEVGIGKTTLWSAAVQRAQDRRFRVLTARAGDVESGSAYAVIAELINDVDCGPADALPAVQRRAMDRMRRRELGRRSPAEDRIVATTFLSILHILAAESPVLVAIDDVQWLDAASKSVIAFVARRLDRRIGLLLTEGSRPDTGETTASWLRPAGEETIARLRLGPLSVGGLHTLLSDRLGYPLPRPTTVEIAELSRGNLHHALELARAADIRSPSNHLGLPVPLAELVRHRMGPLRGDVRDVLLAAACASDPTVGLLAQATGSSVEHTVELLEPLEDKGIIDIQGNRVRFSHPLLARGVYADADSACRRSMHRTLADIESQPELRARHLALSSIGSDPATLTALDAATDTACARGAPAAAAELLDLARQLGGDTPQRRIRAAECHFQVGNAGPARAIIEPLISQLPPSPLRGTVANLLAEMCMHDNSFTGAVELLRGAEDDAAADPAVLVRTFLLRSFAELNTGEYADSLQHALHAATLAGGLGLPVLASQARANKVSVGLVCGQGVDEPSLQVALSSEDPDVDVALPFSASAVNALTLAWTGHLEQARAQMQVVRNRYIERKANSHIMFVDLHSTLIDVWRADFAAATLTAEDAIERAELLGGDHRTVIAHSASALVSAYTGRERDARVDARAAIDGANRCGSTRLADTAVMALGFLDVTLGNYAEALTRLQPLIAGLKTLPGLELGTAAFIPDAVEAMLALGNRSEAEPLIDLLEHNGRRLDRPWMLAVGARCRSMWWSAQGDAEAATSMAQQAMVEHDRLPMPFERARTQLLLGQLLYGQHLAEAATVTLREALRTFDQAGTPLWANRAREELDQHLRLTPSEQGVAELAASGMTNYDVAALLDISPKTVEANLTRIYRKLGIRSRAELGKRMSHSRLL</sequence>
<evidence type="ECO:0000256" key="1">
    <source>
        <dbReference type="ARBA" id="ARBA00022741"/>
    </source>
</evidence>
<dbReference type="SUPFAM" id="SSF52540">
    <property type="entry name" value="P-loop containing nucleoside triphosphate hydrolases"/>
    <property type="match status" value="1"/>
</dbReference>
<dbReference type="EMBL" id="JANDBD010000011">
    <property type="protein sequence ID" value="MCP9275290.1"/>
    <property type="molecule type" value="Genomic_DNA"/>
</dbReference>
<accession>A0ABT1M7Z1</accession>
<dbReference type="InterPro" id="IPR016032">
    <property type="entry name" value="Sig_transdc_resp-reg_C-effctor"/>
</dbReference>
<dbReference type="Proteomes" id="UP001651690">
    <property type="component" value="Unassembled WGS sequence"/>
</dbReference>
<dbReference type="RefSeq" id="WP_255063108.1">
    <property type="nucleotide sequence ID" value="NZ_JANDBD010000011.1"/>
</dbReference>
<dbReference type="InterPro" id="IPR036388">
    <property type="entry name" value="WH-like_DNA-bd_sf"/>
</dbReference>
<keyword evidence="5" id="KW-1185">Reference proteome</keyword>
<dbReference type="SMART" id="SM00421">
    <property type="entry name" value="HTH_LUXR"/>
    <property type="match status" value="1"/>
</dbReference>
<dbReference type="PROSITE" id="PS50043">
    <property type="entry name" value="HTH_LUXR_2"/>
    <property type="match status" value="1"/>
</dbReference>
<dbReference type="Gene3D" id="3.40.50.300">
    <property type="entry name" value="P-loop containing nucleotide triphosphate hydrolases"/>
    <property type="match status" value="1"/>
</dbReference>
<evidence type="ECO:0000259" key="3">
    <source>
        <dbReference type="PROSITE" id="PS50043"/>
    </source>
</evidence>
<dbReference type="PROSITE" id="PS00622">
    <property type="entry name" value="HTH_LUXR_1"/>
    <property type="match status" value="1"/>
</dbReference>
<dbReference type="InterPro" id="IPR027417">
    <property type="entry name" value="P-loop_NTPase"/>
</dbReference>
<proteinExistence type="predicted"/>
<evidence type="ECO:0000313" key="5">
    <source>
        <dbReference type="Proteomes" id="UP001651690"/>
    </source>
</evidence>
<name>A0ABT1M7Z1_9MYCO</name>
<keyword evidence="1" id="KW-0547">Nucleotide-binding</keyword>
<dbReference type="InterPro" id="IPR000792">
    <property type="entry name" value="Tscrpt_reg_LuxR_C"/>
</dbReference>
<organism evidence="4 5">
    <name type="scientific">Mycolicibacterium arenosum</name>
    <dbReference type="NCBI Taxonomy" id="2952157"/>
    <lineage>
        <taxon>Bacteria</taxon>
        <taxon>Bacillati</taxon>
        <taxon>Actinomycetota</taxon>
        <taxon>Actinomycetes</taxon>
        <taxon>Mycobacteriales</taxon>
        <taxon>Mycobacteriaceae</taxon>
        <taxon>Mycolicibacterium</taxon>
    </lineage>
</organism>
<dbReference type="Gene3D" id="1.10.10.10">
    <property type="entry name" value="Winged helix-like DNA-binding domain superfamily/Winged helix DNA-binding domain"/>
    <property type="match status" value="1"/>
</dbReference>
<dbReference type="CDD" id="cd06170">
    <property type="entry name" value="LuxR_C_like"/>
    <property type="match status" value="1"/>
</dbReference>
<dbReference type="SUPFAM" id="SSF46894">
    <property type="entry name" value="C-terminal effector domain of the bipartite response regulators"/>
    <property type="match status" value="1"/>
</dbReference>
<dbReference type="Pfam" id="PF00196">
    <property type="entry name" value="GerE"/>
    <property type="match status" value="1"/>
</dbReference>
<keyword evidence="2" id="KW-0067">ATP-binding</keyword>
<dbReference type="Pfam" id="PF13191">
    <property type="entry name" value="AAA_16"/>
    <property type="match status" value="1"/>
</dbReference>
<dbReference type="InterPro" id="IPR041664">
    <property type="entry name" value="AAA_16"/>
</dbReference>
<feature type="domain" description="HTH luxR-type" evidence="3">
    <location>
        <begin position="848"/>
        <end position="913"/>
    </location>
</feature>
<comment type="caution">
    <text evidence="4">The sequence shown here is derived from an EMBL/GenBank/DDBJ whole genome shotgun (WGS) entry which is preliminary data.</text>
</comment>
<reference evidence="4 5" key="1">
    <citation type="submission" date="2022-06" db="EMBL/GenBank/DDBJ databases">
        <title>Mycolicibacterium sp. CAU 1645 isolated from seawater.</title>
        <authorList>
            <person name="Kim W."/>
        </authorList>
    </citation>
    <scope>NUCLEOTIDE SEQUENCE [LARGE SCALE GENOMIC DNA]</scope>
    <source>
        <strain evidence="4 5">CAU 1645</strain>
    </source>
</reference>
<dbReference type="PRINTS" id="PR00038">
    <property type="entry name" value="HTHLUXR"/>
</dbReference>
<gene>
    <name evidence="4" type="ORF">NM203_24180</name>
</gene>
<evidence type="ECO:0000313" key="4">
    <source>
        <dbReference type="EMBL" id="MCP9275290.1"/>
    </source>
</evidence>
<protein>
    <submittedName>
        <fullName evidence="4">AAA family ATPase</fullName>
    </submittedName>
</protein>
<dbReference type="PANTHER" id="PTHR16305">
    <property type="entry name" value="TESTICULAR SOLUBLE ADENYLYL CYCLASE"/>
    <property type="match status" value="1"/>
</dbReference>
<dbReference type="PANTHER" id="PTHR16305:SF35">
    <property type="entry name" value="TRANSCRIPTIONAL ACTIVATOR DOMAIN"/>
    <property type="match status" value="1"/>
</dbReference>
<evidence type="ECO:0000256" key="2">
    <source>
        <dbReference type="ARBA" id="ARBA00022840"/>
    </source>
</evidence>